<evidence type="ECO:0000313" key="3">
    <source>
        <dbReference type="Proteomes" id="UP000886523"/>
    </source>
</evidence>
<organism evidence="2 3">
    <name type="scientific">Hydnum rufescens UP504</name>
    <dbReference type="NCBI Taxonomy" id="1448309"/>
    <lineage>
        <taxon>Eukaryota</taxon>
        <taxon>Fungi</taxon>
        <taxon>Dikarya</taxon>
        <taxon>Basidiomycota</taxon>
        <taxon>Agaricomycotina</taxon>
        <taxon>Agaricomycetes</taxon>
        <taxon>Cantharellales</taxon>
        <taxon>Hydnaceae</taxon>
        <taxon>Hydnum</taxon>
    </lineage>
</organism>
<feature type="region of interest" description="Disordered" evidence="1">
    <location>
        <begin position="1"/>
        <end position="20"/>
    </location>
</feature>
<keyword evidence="3" id="KW-1185">Reference proteome</keyword>
<gene>
    <name evidence="2" type="ORF">BS47DRAFT_1368766</name>
</gene>
<evidence type="ECO:0000256" key="1">
    <source>
        <dbReference type="SAM" id="MobiDB-lite"/>
    </source>
</evidence>
<feature type="compositionally biased region" description="Polar residues" evidence="1">
    <location>
        <begin position="142"/>
        <end position="152"/>
    </location>
</feature>
<accession>A0A9P6AFX7</accession>
<dbReference type="EMBL" id="MU129222">
    <property type="protein sequence ID" value="KAF9504479.1"/>
    <property type="molecule type" value="Genomic_DNA"/>
</dbReference>
<evidence type="ECO:0000313" key="2">
    <source>
        <dbReference type="EMBL" id="KAF9504479.1"/>
    </source>
</evidence>
<sequence>MTPKTRRQEPSPQEKMPQEQLPLTFPSNEDLKTQIAGLYLRTPQIQDQVTWAWNPDFNGHILTSKTTNTPTTLHGIFMIAEHPFQLVPDGSVPQPKVNNPNEKTMDTDATMKASYALNPHKIVLTNNEITPQHKGSSHDHANTSTHNTQTDNPLLPEFSLPNWPMSELNKSLIDNLVQSGKWDMNPLPLFTEDSDDIVPPWDYNTLLPGLIAQITFILKYTQVKTPNGFKTTFTMIMQEIIVLKKPLPSHTAPPQMLSKKQSLP</sequence>
<protein>
    <submittedName>
        <fullName evidence="2">Uncharacterized protein</fullName>
    </submittedName>
</protein>
<reference evidence="2" key="1">
    <citation type="journal article" date="2020" name="Nat. Commun.">
        <title>Large-scale genome sequencing of mycorrhizal fungi provides insights into the early evolution of symbiotic traits.</title>
        <authorList>
            <person name="Miyauchi S."/>
            <person name="Kiss E."/>
            <person name="Kuo A."/>
            <person name="Drula E."/>
            <person name="Kohler A."/>
            <person name="Sanchez-Garcia M."/>
            <person name="Morin E."/>
            <person name="Andreopoulos B."/>
            <person name="Barry K.W."/>
            <person name="Bonito G."/>
            <person name="Buee M."/>
            <person name="Carver A."/>
            <person name="Chen C."/>
            <person name="Cichocki N."/>
            <person name="Clum A."/>
            <person name="Culley D."/>
            <person name="Crous P.W."/>
            <person name="Fauchery L."/>
            <person name="Girlanda M."/>
            <person name="Hayes R.D."/>
            <person name="Keri Z."/>
            <person name="LaButti K."/>
            <person name="Lipzen A."/>
            <person name="Lombard V."/>
            <person name="Magnuson J."/>
            <person name="Maillard F."/>
            <person name="Murat C."/>
            <person name="Nolan M."/>
            <person name="Ohm R.A."/>
            <person name="Pangilinan J."/>
            <person name="Pereira M.F."/>
            <person name="Perotto S."/>
            <person name="Peter M."/>
            <person name="Pfister S."/>
            <person name="Riley R."/>
            <person name="Sitrit Y."/>
            <person name="Stielow J.B."/>
            <person name="Szollosi G."/>
            <person name="Zifcakova L."/>
            <person name="Stursova M."/>
            <person name="Spatafora J.W."/>
            <person name="Tedersoo L."/>
            <person name="Vaario L.M."/>
            <person name="Yamada A."/>
            <person name="Yan M."/>
            <person name="Wang P."/>
            <person name="Xu J."/>
            <person name="Bruns T."/>
            <person name="Baldrian P."/>
            <person name="Vilgalys R."/>
            <person name="Dunand C."/>
            <person name="Henrissat B."/>
            <person name="Grigoriev I.V."/>
            <person name="Hibbett D."/>
            <person name="Nagy L.G."/>
            <person name="Martin F.M."/>
        </authorList>
    </citation>
    <scope>NUCLEOTIDE SEQUENCE</scope>
    <source>
        <strain evidence="2">UP504</strain>
    </source>
</reference>
<comment type="caution">
    <text evidence="2">The sequence shown here is derived from an EMBL/GenBank/DDBJ whole genome shotgun (WGS) entry which is preliminary data.</text>
</comment>
<dbReference type="AlphaFoldDB" id="A0A9P6AFX7"/>
<proteinExistence type="predicted"/>
<dbReference type="Proteomes" id="UP000886523">
    <property type="component" value="Unassembled WGS sequence"/>
</dbReference>
<dbReference type="OrthoDB" id="3064537at2759"/>
<name>A0A9P6AFX7_9AGAM</name>
<feature type="region of interest" description="Disordered" evidence="1">
    <location>
        <begin position="130"/>
        <end position="154"/>
    </location>
</feature>